<sequence length="383" mass="44968">MIKIVEGEYIKTLTDGNLEDLVKELDRGYILVMLKENNKLHEGYIFVEDGEIIGYYYTDNLMEEVFGTEGKVKVLELLNKENKVIEIYKYNKDKLNLMKWLCPEIFVKKDDKNKKEKSDHKEEKYIQTKITIPLGNFIAANVRDFEKYLEENKYILIYVYRKVNNNFETGYVIYYGNKPLAAAYESKNGVLFGKEACYKIGSLLNDENSVIEVYEYDEKKVNVLLEEYPNMKIDNELKEDVIEEKTDNVESISLSYEENVDISREELLKKLGISEPDDSWIEAVIEDLIKPNNEELQELKEIIEKEMIEKIKNIDGVEDIKPEINLKWENGRYLIYGDINVKRKKILGIIKKNVDPSLIKFEIDNVIKKHLAKYTSRISINIE</sequence>
<dbReference type="AlphaFoldDB" id="A0A8D6SYF4"/>
<dbReference type="GeneID" id="65884106"/>
<name>A0A8D6SYF4_9EURY</name>
<dbReference type="Proteomes" id="UP000679213">
    <property type="component" value="Chromosome I"/>
</dbReference>
<dbReference type="Pfam" id="PF09987">
    <property type="entry name" value="DUF2226"/>
    <property type="match status" value="2"/>
</dbReference>
<dbReference type="EMBL" id="LR792632">
    <property type="protein sequence ID" value="CAB3289605.1"/>
    <property type="molecule type" value="Genomic_DNA"/>
</dbReference>
<keyword evidence="2" id="KW-1185">Reference proteome</keyword>
<protein>
    <submittedName>
        <fullName evidence="1">Uncharacterized protein</fullName>
    </submittedName>
</protein>
<accession>A0A8D6SYF4</accession>
<evidence type="ECO:0000313" key="1">
    <source>
        <dbReference type="EMBL" id="CAB3289605.1"/>
    </source>
</evidence>
<dbReference type="InterPro" id="IPR019249">
    <property type="entry name" value="DUF2226"/>
</dbReference>
<evidence type="ECO:0000313" key="2">
    <source>
        <dbReference type="Proteomes" id="UP000679213"/>
    </source>
</evidence>
<gene>
    <name evidence="1" type="ORF">MLAUSG7_1320</name>
</gene>
<dbReference type="KEGG" id="mesg:MLAUSG7_1320"/>
<proteinExistence type="predicted"/>
<reference evidence="1 2" key="1">
    <citation type="submission" date="2020-04" db="EMBL/GenBank/DDBJ databases">
        <authorList>
            <consortium name="Genoscope - CEA"/>
            <person name="William W."/>
        </authorList>
    </citation>
    <scope>NUCLEOTIDE SEQUENCE [LARGE SCALE GENOMIC DNA]</scope>
    <source>
        <strain evidence="1 2">SG7</strain>
    </source>
</reference>
<dbReference type="RefSeq" id="WP_214399641.1">
    <property type="nucleotide sequence ID" value="NZ_LR792632.1"/>
</dbReference>
<organism evidence="1 2">
    <name type="scientific">Methanocaldococcus lauensis</name>
    <dbReference type="NCBI Taxonomy" id="2546128"/>
    <lineage>
        <taxon>Archaea</taxon>
        <taxon>Methanobacteriati</taxon>
        <taxon>Methanobacteriota</taxon>
        <taxon>Methanomada group</taxon>
        <taxon>Methanococci</taxon>
        <taxon>Methanococcales</taxon>
        <taxon>Methanocaldococcaceae</taxon>
        <taxon>Methanocaldococcus</taxon>
    </lineage>
</organism>